<sequence>MAFVPACVQCGTRENPCRCKFIGPTLGFLAFVVTRRHRVAGGRGGVPVPPPQGPPHHGTPLQGRLPARLQGHPHL</sequence>
<reference evidence="2" key="2">
    <citation type="submission" date="2020-03" db="EMBL/GenBank/DDBJ databases">
        <title>The second near-complete assembly of the hexaploid bread wheat (Triticum aestivum) genome.</title>
        <authorList>
            <person name="Zimin A.V."/>
            <person name="Puiu D."/>
            <person name="Shumante A."/>
            <person name="Alonge M."/>
            <person name="Salzberg S.L."/>
        </authorList>
    </citation>
    <scope>NUCLEOTIDE SEQUENCE</scope>
    <source>
        <tissue evidence="2">Leaf</tissue>
    </source>
</reference>
<dbReference type="PANTHER" id="PTHR34673:SF4">
    <property type="match status" value="1"/>
</dbReference>
<comment type="caution">
    <text evidence="2">The sequence shown here is derived from an EMBL/GenBank/DDBJ whole genome shotgun (WGS) entry which is preliminary data.</text>
</comment>
<feature type="region of interest" description="Disordered" evidence="1">
    <location>
        <begin position="41"/>
        <end position="75"/>
    </location>
</feature>
<dbReference type="PANTHER" id="PTHR34673">
    <property type="entry name" value="COLD-REGULATED PROTEIN"/>
    <property type="match status" value="1"/>
</dbReference>
<dbReference type="AlphaFoldDB" id="A0A9R1KR38"/>
<evidence type="ECO:0000313" key="2">
    <source>
        <dbReference type="EMBL" id="KAF7063277.1"/>
    </source>
</evidence>
<reference evidence="2" key="1">
    <citation type="journal article" date="2017" name="Gigascience">
        <title>The first near-complete assembly of the hexaploid bread wheat genome, Triticum aestivum.</title>
        <authorList>
            <person name="Zimin A.V."/>
            <person name="Puiu D."/>
            <person name="Hall R."/>
            <person name="Kingan S."/>
            <person name="Clavijo B.J."/>
            <person name="Salzberg S.L."/>
        </authorList>
    </citation>
    <scope>NUCLEOTIDE SEQUENCE</scope>
    <source>
        <tissue evidence="2">Leaf</tissue>
    </source>
</reference>
<proteinExistence type="predicted"/>
<organism evidence="2">
    <name type="scientific">Triticum aestivum</name>
    <name type="common">Wheat</name>
    <dbReference type="NCBI Taxonomy" id="4565"/>
    <lineage>
        <taxon>Eukaryota</taxon>
        <taxon>Viridiplantae</taxon>
        <taxon>Streptophyta</taxon>
        <taxon>Embryophyta</taxon>
        <taxon>Tracheophyta</taxon>
        <taxon>Spermatophyta</taxon>
        <taxon>Magnoliopsida</taxon>
        <taxon>Liliopsida</taxon>
        <taxon>Poales</taxon>
        <taxon>Poaceae</taxon>
        <taxon>BOP clade</taxon>
        <taxon>Pooideae</taxon>
        <taxon>Triticodae</taxon>
        <taxon>Triticeae</taxon>
        <taxon>Triticinae</taxon>
        <taxon>Triticum</taxon>
    </lineage>
</organism>
<feature type="non-terminal residue" evidence="2">
    <location>
        <position position="75"/>
    </location>
</feature>
<dbReference type="OrthoDB" id="4412445at2759"/>
<accession>A0A9R1KR38</accession>
<protein>
    <submittedName>
        <fullName evidence="2">Uncharacterized protein</fullName>
    </submittedName>
</protein>
<evidence type="ECO:0000256" key="1">
    <source>
        <dbReference type="SAM" id="MobiDB-lite"/>
    </source>
</evidence>
<dbReference type="EMBL" id="CM022224">
    <property type="protein sequence ID" value="KAF7063277.1"/>
    <property type="molecule type" value="Genomic_DNA"/>
</dbReference>
<dbReference type="Proteomes" id="UP000815260">
    <property type="component" value="Chromosome 5B"/>
</dbReference>
<gene>
    <name evidence="2" type="ORF">CFC21_069805</name>
</gene>
<name>A0A9R1KR38_WHEAT</name>